<keyword evidence="2" id="KW-1185">Reference proteome</keyword>
<protein>
    <recommendedName>
        <fullName evidence="3">DUF935 family protein</fullName>
    </recommendedName>
</protein>
<evidence type="ECO:0000313" key="2">
    <source>
        <dbReference type="Proteomes" id="UP001497602"/>
    </source>
</evidence>
<evidence type="ECO:0008006" key="3">
    <source>
        <dbReference type="Google" id="ProtNLM"/>
    </source>
</evidence>
<evidence type="ECO:0000313" key="1">
    <source>
        <dbReference type="EMBL" id="CAL2108195.1"/>
    </source>
</evidence>
<proteinExistence type="predicted"/>
<dbReference type="EMBL" id="CAXJRC010000043">
    <property type="protein sequence ID" value="CAL2108195.1"/>
    <property type="molecule type" value="Genomic_DNA"/>
</dbReference>
<organism evidence="1 2">
    <name type="scientific">Tenacibaculum vairaonense</name>
    <dbReference type="NCBI Taxonomy" id="3137860"/>
    <lineage>
        <taxon>Bacteria</taxon>
        <taxon>Pseudomonadati</taxon>
        <taxon>Bacteroidota</taxon>
        <taxon>Flavobacteriia</taxon>
        <taxon>Flavobacteriales</taxon>
        <taxon>Flavobacteriaceae</taxon>
        <taxon>Tenacibaculum</taxon>
    </lineage>
</organism>
<dbReference type="InterPro" id="IPR009279">
    <property type="entry name" value="Portal_Mu"/>
</dbReference>
<gene>
    <name evidence="1" type="ORF">T190115A13A_60190</name>
</gene>
<dbReference type="Pfam" id="PF06074">
    <property type="entry name" value="Portal_Mu"/>
    <property type="match status" value="1"/>
</dbReference>
<accession>A0ABM9PQX7</accession>
<name>A0ABM9PQX7_9FLAO</name>
<dbReference type="Proteomes" id="UP001497602">
    <property type="component" value="Unassembled WGS sequence"/>
</dbReference>
<sequence length="400" mass="46357">MSTELANMFPNLDTDTIDAKKASSVVLNLIRDSHSVYRKEINYWQMSRAERQSIEFSRTHLLQGAYKDAMLDTHLTAITNSRILRIINKKFVVKDKKGITNLEKSTETTFKKWFTDTLRYVLESIFYEYSLIQLVKNEQGEIRGVKLVPREHVNPDRRIVVKSVYDEYGLEFDKFPNDLLFAKMYDGYGLLEKAVPMTILKRHSWGSWDSFEQKFGLPIMIAKLGTMNKTVKKEVANWLQNMGKAAYGVFPKFADIDVKEPTNRDAFNIFMKKIETVDDQLSILVNGNTMTTKDGSSHSQAEVHQKTQDQIDEADLKNLLHWVNDVFVPVLRNHGCDISEEEYIGVEKITNPLEKIKTDEKIMQNADKYNYRLTKNYLETTYGVELEEFVPNKDNENTGK</sequence>
<dbReference type="RefSeq" id="WP_348739762.1">
    <property type="nucleotide sequence ID" value="NZ_CAXJRC010000043.1"/>
</dbReference>
<reference evidence="1 2" key="1">
    <citation type="submission" date="2024-05" db="EMBL/GenBank/DDBJ databases">
        <authorList>
            <person name="Duchaud E."/>
        </authorList>
    </citation>
    <scope>NUCLEOTIDE SEQUENCE [LARGE SCALE GENOMIC DNA]</scope>
    <source>
        <strain evidence="1">Ena-SAMPLE-TAB-13-05-2024-13:56:06:370-140305</strain>
    </source>
</reference>
<comment type="caution">
    <text evidence="1">The sequence shown here is derived from an EMBL/GenBank/DDBJ whole genome shotgun (WGS) entry which is preliminary data.</text>
</comment>